<dbReference type="AlphaFoldDB" id="A0A0G0T598"/>
<gene>
    <name evidence="1" type="ORF">UT63_C0025G0004</name>
</gene>
<name>A0A0G0T598_9BACT</name>
<reference evidence="1 2" key="1">
    <citation type="journal article" date="2015" name="Nature">
        <title>rRNA introns, odd ribosomes, and small enigmatic genomes across a large radiation of phyla.</title>
        <authorList>
            <person name="Brown C.T."/>
            <person name="Hug L.A."/>
            <person name="Thomas B.C."/>
            <person name="Sharon I."/>
            <person name="Castelle C.J."/>
            <person name="Singh A."/>
            <person name="Wilkins M.J."/>
            <person name="Williams K.H."/>
            <person name="Banfield J.F."/>
        </authorList>
    </citation>
    <scope>NUCLEOTIDE SEQUENCE [LARGE SCALE GENOMIC DNA]</scope>
</reference>
<accession>A0A0G0T598</accession>
<sequence>MVLYYLHMRTPQAQIKINLPLRFKEFVESKASQFGMPLAAYMQYPTYEASEKVIKETKKALREKNRAIEVKDVHKFFKDL</sequence>
<dbReference type="EMBL" id="LBXN01000025">
    <property type="protein sequence ID" value="KKR33027.1"/>
    <property type="molecule type" value="Genomic_DNA"/>
</dbReference>
<evidence type="ECO:0000313" key="2">
    <source>
        <dbReference type="Proteomes" id="UP000034539"/>
    </source>
</evidence>
<protein>
    <submittedName>
        <fullName evidence="1">Uncharacterized protein</fullName>
    </submittedName>
</protein>
<proteinExistence type="predicted"/>
<organism evidence="1 2">
    <name type="scientific">Candidatus Gottesmanbacteria bacterium GW2011_GWC2_39_8</name>
    <dbReference type="NCBI Taxonomy" id="1618450"/>
    <lineage>
        <taxon>Bacteria</taxon>
        <taxon>Candidatus Gottesmaniibacteriota</taxon>
    </lineage>
</organism>
<evidence type="ECO:0000313" key="1">
    <source>
        <dbReference type="EMBL" id="KKR33027.1"/>
    </source>
</evidence>
<comment type="caution">
    <text evidence="1">The sequence shown here is derived from an EMBL/GenBank/DDBJ whole genome shotgun (WGS) entry which is preliminary data.</text>
</comment>
<dbReference type="Proteomes" id="UP000034539">
    <property type="component" value="Unassembled WGS sequence"/>
</dbReference>